<dbReference type="PANTHER" id="PTHR47424:SF9">
    <property type="entry name" value="TAH-2"/>
    <property type="match status" value="1"/>
</dbReference>
<evidence type="ECO:0000259" key="8">
    <source>
        <dbReference type="PROSITE" id="PS50048"/>
    </source>
</evidence>
<dbReference type="CDD" id="cd00067">
    <property type="entry name" value="GAL4"/>
    <property type="match status" value="1"/>
</dbReference>
<proteinExistence type="predicted"/>
<evidence type="ECO:0000313" key="9">
    <source>
        <dbReference type="EMBL" id="OGE53011.1"/>
    </source>
</evidence>
<evidence type="ECO:0000313" key="10">
    <source>
        <dbReference type="Proteomes" id="UP000177622"/>
    </source>
</evidence>
<feature type="transmembrane region" description="Helical" evidence="7">
    <location>
        <begin position="454"/>
        <end position="472"/>
    </location>
</feature>
<comment type="caution">
    <text evidence="9">The sequence shown here is derived from an EMBL/GenBank/DDBJ whole genome shotgun (WGS) entry which is preliminary data.</text>
</comment>
<dbReference type="PROSITE" id="PS50048">
    <property type="entry name" value="ZN2_CY6_FUNGAL_2"/>
    <property type="match status" value="1"/>
</dbReference>
<dbReference type="GO" id="GO:0000981">
    <property type="term" value="F:DNA-binding transcription factor activity, RNA polymerase II-specific"/>
    <property type="evidence" value="ECO:0007669"/>
    <property type="project" value="InterPro"/>
</dbReference>
<keyword evidence="3" id="KW-0238">DNA-binding</keyword>
<dbReference type="Pfam" id="PF04082">
    <property type="entry name" value="Fungal_trans"/>
    <property type="match status" value="1"/>
</dbReference>
<evidence type="ECO:0000256" key="2">
    <source>
        <dbReference type="ARBA" id="ARBA00023015"/>
    </source>
</evidence>
<protein>
    <recommendedName>
        <fullName evidence="8">Zn(2)-C6 fungal-type domain-containing protein</fullName>
    </recommendedName>
</protein>
<dbReference type="SMART" id="SM00066">
    <property type="entry name" value="GAL4"/>
    <property type="match status" value="1"/>
</dbReference>
<feature type="domain" description="Zn(2)-C6 fungal-type" evidence="8">
    <location>
        <begin position="17"/>
        <end position="48"/>
    </location>
</feature>
<evidence type="ECO:0000256" key="4">
    <source>
        <dbReference type="ARBA" id="ARBA00023163"/>
    </source>
</evidence>
<feature type="region of interest" description="Disordered" evidence="6">
    <location>
        <begin position="70"/>
        <end position="90"/>
    </location>
</feature>
<dbReference type="PROSITE" id="PS00463">
    <property type="entry name" value="ZN2_CY6_FUNGAL_1"/>
    <property type="match status" value="1"/>
</dbReference>
<keyword evidence="1" id="KW-0479">Metal-binding</keyword>
<dbReference type="CDD" id="cd12148">
    <property type="entry name" value="fungal_TF_MHR"/>
    <property type="match status" value="1"/>
</dbReference>
<dbReference type="RefSeq" id="XP_022488450.1">
    <property type="nucleotide sequence ID" value="XM_022631521.1"/>
</dbReference>
<evidence type="ECO:0000256" key="5">
    <source>
        <dbReference type="ARBA" id="ARBA00023242"/>
    </source>
</evidence>
<keyword evidence="7" id="KW-0472">Membrane</keyword>
<keyword evidence="5" id="KW-0539">Nucleus</keyword>
<dbReference type="GO" id="GO:0005634">
    <property type="term" value="C:nucleus"/>
    <property type="evidence" value="ECO:0007669"/>
    <property type="project" value="TreeGrafter"/>
</dbReference>
<evidence type="ECO:0000256" key="7">
    <source>
        <dbReference type="SAM" id="Phobius"/>
    </source>
</evidence>
<evidence type="ECO:0000256" key="1">
    <source>
        <dbReference type="ARBA" id="ARBA00022723"/>
    </source>
</evidence>
<feature type="compositionally biased region" description="Polar residues" evidence="6">
    <location>
        <begin position="73"/>
        <end position="86"/>
    </location>
</feature>
<feature type="transmembrane region" description="Helical" evidence="7">
    <location>
        <begin position="527"/>
        <end position="551"/>
    </location>
</feature>
<accession>A0A1F5LJA7</accession>
<dbReference type="OrthoDB" id="4064873at2759"/>
<gene>
    <name evidence="9" type="ORF">PENARI_c008G07643</name>
</gene>
<dbReference type="Pfam" id="PF00172">
    <property type="entry name" value="Zn_clus"/>
    <property type="match status" value="1"/>
</dbReference>
<keyword evidence="4" id="KW-0804">Transcription</keyword>
<dbReference type="STRING" id="1835702.A0A1F5LJA7"/>
<dbReference type="GO" id="GO:0000978">
    <property type="term" value="F:RNA polymerase II cis-regulatory region sequence-specific DNA binding"/>
    <property type="evidence" value="ECO:0007669"/>
    <property type="project" value="TreeGrafter"/>
</dbReference>
<evidence type="ECO:0000256" key="3">
    <source>
        <dbReference type="ARBA" id="ARBA00023125"/>
    </source>
</evidence>
<dbReference type="GO" id="GO:0008270">
    <property type="term" value="F:zinc ion binding"/>
    <property type="evidence" value="ECO:0007669"/>
    <property type="project" value="InterPro"/>
</dbReference>
<keyword evidence="10" id="KW-1185">Reference proteome</keyword>
<dbReference type="InterPro" id="IPR051127">
    <property type="entry name" value="Fungal_SecMet_Regulators"/>
</dbReference>
<reference evidence="9 10" key="1">
    <citation type="journal article" date="2016" name="Sci. Rep.">
        <title>Penicillium arizonense, a new, genome sequenced fungal species, reveals a high chemical diversity in secreted metabolites.</title>
        <authorList>
            <person name="Grijseels S."/>
            <person name="Nielsen J.C."/>
            <person name="Randelovic M."/>
            <person name="Nielsen J."/>
            <person name="Nielsen K.F."/>
            <person name="Workman M."/>
            <person name="Frisvad J.C."/>
        </authorList>
    </citation>
    <scope>NUCLEOTIDE SEQUENCE [LARGE SCALE GENOMIC DNA]</scope>
    <source>
        <strain evidence="9 10">CBS 141311</strain>
    </source>
</reference>
<evidence type="ECO:0000256" key="6">
    <source>
        <dbReference type="SAM" id="MobiDB-lite"/>
    </source>
</evidence>
<name>A0A1F5LJA7_PENAI</name>
<sequence length="700" mass="77900">MPRPKVRPENRQRSYRACLACKASKIRCDARDPCGACLRRGQTASCIYSGVDRRRRGQSNALRALNLPEDASLRTNTTNGQLSPSGSPLPLDTPFAVDPRVPDPSSMADPAISVAESEHTLNSPSREKVHVGETSSLSFLFFLRRTVKSFVGSVPFTDGERHHFTVELDSRSSRVQSPQPSPARLYSLLDSYFEATSGILDLFTANEIDILISERPLSQDNTTHSLPNSDDAAALDVALAIGAQARGLKDDQPFSEAYFFRARMMAFQDMLMSQSLGKIRLFILLAFYGLGACNRNSAAMFLAVAAKAAVILDLESSQDDETSEEASTRKRLWNSMRNLDILSSFIIGRPKSLPKSQSAVKPKAYSEDASEPTQSTFTAMVDACTFLDNIVDTLGKNHNILHTPTAEDLLQELRRWSRNLPQSIRQFTSLVPSSCNLEPADRQFLMGSMHLSCVYYFAVILITRPFLVAYLTSRLRGKAPDHLINDPDQASDIKLKNNKVSRISQVCVSSAITMVDMCIKAKDVNFTFGNFCLIEAWLFGAGLVLGFSMFAGEPRKDIEDSFQNGCIILADIALSSPQAQLYYNILINFAEAVTKYRQRVADEMHHTVQHYLDRILVIEPTATHRNVQQRHNGGTQDFAKSWDDCLPSNPELHTEADPGPMLQLPPFQDQQDFGAGGDIQYSAYFSPDFESFDQLFYTIE</sequence>
<dbReference type="GO" id="GO:0006351">
    <property type="term" value="P:DNA-templated transcription"/>
    <property type="evidence" value="ECO:0007669"/>
    <property type="project" value="InterPro"/>
</dbReference>
<keyword evidence="7" id="KW-1133">Transmembrane helix</keyword>
<dbReference type="PANTHER" id="PTHR47424">
    <property type="entry name" value="REGULATORY PROTEIN GAL4"/>
    <property type="match status" value="1"/>
</dbReference>
<dbReference type="Proteomes" id="UP000177622">
    <property type="component" value="Unassembled WGS sequence"/>
</dbReference>
<keyword evidence="7" id="KW-0812">Transmembrane</keyword>
<dbReference type="GO" id="GO:0000435">
    <property type="term" value="P:positive regulation of transcription from RNA polymerase II promoter by galactose"/>
    <property type="evidence" value="ECO:0007669"/>
    <property type="project" value="TreeGrafter"/>
</dbReference>
<dbReference type="EMBL" id="LXJU01000008">
    <property type="protein sequence ID" value="OGE53011.1"/>
    <property type="molecule type" value="Genomic_DNA"/>
</dbReference>
<dbReference type="AlphaFoldDB" id="A0A1F5LJA7"/>
<keyword evidence="2" id="KW-0805">Transcription regulation</keyword>
<dbReference type="InterPro" id="IPR036864">
    <property type="entry name" value="Zn2-C6_fun-type_DNA-bd_sf"/>
</dbReference>
<dbReference type="InterPro" id="IPR001138">
    <property type="entry name" value="Zn2Cys6_DnaBD"/>
</dbReference>
<dbReference type="GeneID" id="34576255"/>
<dbReference type="InterPro" id="IPR007219">
    <property type="entry name" value="XnlR_reg_dom"/>
</dbReference>
<dbReference type="Gene3D" id="4.10.240.10">
    <property type="entry name" value="Zn(2)-C6 fungal-type DNA-binding domain"/>
    <property type="match status" value="1"/>
</dbReference>
<dbReference type="SUPFAM" id="SSF57701">
    <property type="entry name" value="Zn2/Cys6 DNA-binding domain"/>
    <property type="match status" value="1"/>
</dbReference>
<organism evidence="9 10">
    <name type="scientific">Penicillium arizonense</name>
    <dbReference type="NCBI Taxonomy" id="1835702"/>
    <lineage>
        <taxon>Eukaryota</taxon>
        <taxon>Fungi</taxon>
        <taxon>Dikarya</taxon>
        <taxon>Ascomycota</taxon>
        <taxon>Pezizomycotina</taxon>
        <taxon>Eurotiomycetes</taxon>
        <taxon>Eurotiomycetidae</taxon>
        <taxon>Eurotiales</taxon>
        <taxon>Aspergillaceae</taxon>
        <taxon>Penicillium</taxon>
    </lineage>
</organism>